<dbReference type="RefSeq" id="WP_338738780.1">
    <property type="nucleotide sequence ID" value="NZ_CP146612.1"/>
</dbReference>
<dbReference type="NCBIfam" id="TIGR01409">
    <property type="entry name" value="TAT_signal_seq"/>
    <property type="match status" value="1"/>
</dbReference>
<evidence type="ECO:0000256" key="9">
    <source>
        <dbReference type="ARBA" id="ARBA00029374"/>
    </source>
</evidence>
<dbReference type="PROSITE" id="PS51318">
    <property type="entry name" value="TAT"/>
    <property type="match status" value="1"/>
</dbReference>
<organism evidence="11 12">
    <name type="scientific">Candidatus Dehalogenimonas loeffleri</name>
    <dbReference type="NCBI Taxonomy" id="3127115"/>
    <lineage>
        <taxon>Bacteria</taxon>
        <taxon>Bacillati</taxon>
        <taxon>Chloroflexota</taxon>
        <taxon>Dehalococcoidia</taxon>
        <taxon>Dehalococcoidales</taxon>
        <taxon>Dehalococcoidaceae</taxon>
        <taxon>Dehalogenimonas</taxon>
    </lineage>
</organism>
<keyword evidence="7" id="KW-0411">Iron-sulfur</keyword>
<evidence type="ECO:0000256" key="6">
    <source>
        <dbReference type="ARBA" id="ARBA00023004"/>
    </source>
</evidence>
<keyword evidence="3" id="KW-0004">4Fe-4S</keyword>
<dbReference type="Proteomes" id="UP001375370">
    <property type="component" value="Chromosome"/>
</dbReference>
<evidence type="ECO:0000256" key="7">
    <source>
        <dbReference type="ARBA" id="ARBA00023014"/>
    </source>
</evidence>
<keyword evidence="6" id="KW-0408">Iron</keyword>
<evidence type="ECO:0000256" key="3">
    <source>
        <dbReference type="ARBA" id="ARBA00022485"/>
    </source>
</evidence>
<dbReference type="InterPro" id="IPR012832">
    <property type="entry name" value="RDH"/>
</dbReference>
<keyword evidence="12" id="KW-1185">Reference proteome</keyword>
<evidence type="ECO:0000256" key="2">
    <source>
        <dbReference type="ARBA" id="ARBA00022475"/>
    </source>
</evidence>
<reference evidence="11 12" key="1">
    <citation type="submission" date="2024-03" db="EMBL/GenBank/DDBJ databases">
        <title>A Dehalogenimonas Isolated from Estuarine Sediments Dihaloeliminates Chlorinated Alkanes.</title>
        <authorList>
            <person name="Yang Y."/>
            <person name="Wang H."/>
        </authorList>
    </citation>
    <scope>NUCLEOTIDE SEQUENCE [LARGE SCALE GENOMIC DNA]</scope>
    <source>
        <strain evidence="11 12">W</strain>
    </source>
</reference>
<dbReference type="InterPro" id="IPR017896">
    <property type="entry name" value="4Fe4S_Fe-S-bd"/>
</dbReference>
<feature type="domain" description="4Fe-4S ferredoxin-type" evidence="10">
    <location>
        <begin position="366"/>
        <end position="396"/>
    </location>
</feature>
<gene>
    <name evidence="11" type="ORF">V8247_03425</name>
</gene>
<proteinExistence type="predicted"/>
<evidence type="ECO:0000256" key="1">
    <source>
        <dbReference type="ARBA" id="ARBA00004236"/>
    </source>
</evidence>
<evidence type="ECO:0000313" key="11">
    <source>
        <dbReference type="EMBL" id="WWX26027.1"/>
    </source>
</evidence>
<dbReference type="InterPro" id="IPR006311">
    <property type="entry name" value="TAT_signal"/>
</dbReference>
<keyword evidence="5" id="KW-0732">Signal</keyword>
<evidence type="ECO:0000256" key="8">
    <source>
        <dbReference type="ARBA" id="ARBA00023136"/>
    </source>
</evidence>
<evidence type="ECO:0000256" key="4">
    <source>
        <dbReference type="ARBA" id="ARBA00022723"/>
    </source>
</evidence>
<dbReference type="InterPro" id="IPR017900">
    <property type="entry name" value="4Fe4S_Fe_S_CS"/>
</dbReference>
<dbReference type="PROSITE" id="PS00198">
    <property type="entry name" value="4FE4S_FER_1"/>
    <property type="match status" value="1"/>
</dbReference>
<evidence type="ECO:0000313" key="12">
    <source>
        <dbReference type="Proteomes" id="UP001375370"/>
    </source>
</evidence>
<dbReference type="EMBL" id="CP146612">
    <property type="protein sequence ID" value="WWX26027.1"/>
    <property type="molecule type" value="Genomic_DNA"/>
</dbReference>
<dbReference type="NCBIfam" id="TIGR02486">
    <property type="entry name" value="RDH"/>
    <property type="match status" value="1"/>
</dbReference>
<evidence type="ECO:0000259" key="10">
    <source>
        <dbReference type="PROSITE" id="PS51379"/>
    </source>
</evidence>
<comment type="cofactor">
    <cofactor evidence="9">
        <name>corrinoid</name>
        <dbReference type="ChEBI" id="CHEBI:33913"/>
    </cofactor>
</comment>
<dbReference type="PROSITE" id="PS51379">
    <property type="entry name" value="4FE4S_FER_2"/>
    <property type="match status" value="1"/>
</dbReference>
<keyword evidence="2" id="KW-1003">Cell membrane</keyword>
<name>A0ABZ2J8U9_9CHLR</name>
<sequence>MIRLLVRCQISIQMVIYDHSLFLGVKFMSQFHNTVSRRDFMKALGVTGVGLGVASAVGPSFHDLDELAASQKAGHKLPWYVKQKDTPTAEIDWSAMSRYDLRKQYNPGADTEGAEGYPNVAAKWAAEQRASMIDYAKSGKKGAELKDLGIALGSQWGWIHEAHRYYSFFTDSNFPVVLPGGFQTPQEVGIPKHQGSAEENARMIRAAFHYFGAAHVSFQELDDNTLKLIYANDSGGRPYVFEDVEQPYATPEKYVIPKKCKYVISYLVVQNLYSNKVGQSWDSYIGGAAVAKAYSELNFLQGRVMTFVRTLGYTGVGSNPGHVNGFAVLGGQGELGRANIMIHPVYGMVGRVPNMLLTDLPVPNEKPIDFGAFKFCETCMKCADTCPSGSISTEKEPSWDTAGPWNAGGVRTWYANWKTCLPYRNMRYPGLCGNCQGICVFSKLDAASVHEVVKGVVGTTTIFNGFFRNMDDAFGYNNYDTDDWWNREIPFKYDATSGRWW</sequence>
<dbReference type="Pfam" id="PF13486">
    <property type="entry name" value="Dehalogenase"/>
    <property type="match status" value="1"/>
</dbReference>
<comment type="subcellular location">
    <subcellularLocation>
        <location evidence="1">Cell membrane</location>
    </subcellularLocation>
</comment>
<keyword evidence="4" id="KW-0479">Metal-binding</keyword>
<dbReference type="InterPro" id="IPR028894">
    <property type="entry name" value="RDH_dom"/>
</dbReference>
<accession>A0ABZ2J8U9</accession>
<dbReference type="SUPFAM" id="SSF54862">
    <property type="entry name" value="4Fe-4S ferredoxins"/>
    <property type="match status" value="1"/>
</dbReference>
<keyword evidence="8" id="KW-0472">Membrane</keyword>
<protein>
    <submittedName>
        <fullName evidence="11">Reductive dehalogenase</fullName>
    </submittedName>
</protein>
<dbReference type="InterPro" id="IPR019546">
    <property type="entry name" value="TAT_signal_bac_arc"/>
</dbReference>
<evidence type="ECO:0000256" key="5">
    <source>
        <dbReference type="ARBA" id="ARBA00022729"/>
    </source>
</evidence>